<gene>
    <name evidence="2" type="ORF">POL25_36410</name>
</gene>
<feature type="transmembrane region" description="Helical" evidence="1">
    <location>
        <begin position="347"/>
        <end position="365"/>
    </location>
</feature>
<evidence type="ECO:0000256" key="1">
    <source>
        <dbReference type="SAM" id="Phobius"/>
    </source>
</evidence>
<name>A0ABT5E9Y8_9BACT</name>
<comment type="caution">
    <text evidence="2">The sequence shown here is derived from an EMBL/GenBank/DDBJ whole genome shotgun (WGS) entry which is preliminary data.</text>
</comment>
<keyword evidence="1" id="KW-0812">Transmembrane</keyword>
<dbReference type="RefSeq" id="WP_272090960.1">
    <property type="nucleotide sequence ID" value="NZ_JAQNDL010000003.1"/>
</dbReference>
<feature type="transmembrane region" description="Helical" evidence="1">
    <location>
        <begin position="270"/>
        <end position="290"/>
    </location>
</feature>
<organism evidence="2 3">
    <name type="scientific">Nannocystis bainbridge</name>
    <dbReference type="NCBI Taxonomy" id="2995303"/>
    <lineage>
        <taxon>Bacteria</taxon>
        <taxon>Pseudomonadati</taxon>
        <taxon>Myxococcota</taxon>
        <taxon>Polyangia</taxon>
        <taxon>Nannocystales</taxon>
        <taxon>Nannocystaceae</taxon>
        <taxon>Nannocystis</taxon>
    </lineage>
</organism>
<evidence type="ECO:0000313" key="2">
    <source>
        <dbReference type="EMBL" id="MDC0722430.1"/>
    </source>
</evidence>
<protein>
    <recommendedName>
        <fullName evidence="4">Small-conductance mechanosensitive channel</fullName>
    </recommendedName>
</protein>
<keyword evidence="1" id="KW-0472">Membrane</keyword>
<dbReference type="EMBL" id="JAQNDL010000003">
    <property type="protein sequence ID" value="MDC0722430.1"/>
    <property type="molecule type" value="Genomic_DNA"/>
</dbReference>
<feature type="transmembrane region" description="Helical" evidence="1">
    <location>
        <begin position="297"/>
        <end position="314"/>
    </location>
</feature>
<sequence>MTLSAKVRKLPLVLGLLALVATPLATRLLVHGDMPDTWGTFPPPKSPDVPGFSGLVFGLGVALALGILSFLAAPQRFGFAPPAPSEGPRVRPVRLPPWCVPGALLAMASWALMWGELPQAAAPLVPFSFVPLWWGFILALDGVVYRRTGGASLVSRRPGAVLAIAATSCVCWYFFEYLNYFTRSNWYYPNDAIFSQAGYLLWFGLAFTTVLPSIFVVYQLLTTIAPLRARFERGPRVELSRATVRRLSWVGVGSLAALVLWPAPLFPLLWLSPLVVLSTSVSLAGGWTPFSAIRRGNWAPVVLIGLACALNYLVGEMWNYYGTPQNPNFWKYDVPYVNVLHVYEMPLLGYFGYLPFGMLCWVWWIHHATLFGVDPAIDVVAGAGPTLTRSADD</sequence>
<feature type="transmembrane region" description="Helical" evidence="1">
    <location>
        <begin position="247"/>
        <end position="264"/>
    </location>
</feature>
<evidence type="ECO:0008006" key="4">
    <source>
        <dbReference type="Google" id="ProtNLM"/>
    </source>
</evidence>
<evidence type="ECO:0000313" key="3">
    <source>
        <dbReference type="Proteomes" id="UP001221686"/>
    </source>
</evidence>
<feature type="transmembrane region" description="Helical" evidence="1">
    <location>
        <begin position="51"/>
        <end position="74"/>
    </location>
</feature>
<feature type="transmembrane region" description="Helical" evidence="1">
    <location>
        <begin position="200"/>
        <end position="227"/>
    </location>
</feature>
<keyword evidence="1" id="KW-1133">Transmembrane helix</keyword>
<feature type="transmembrane region" description="Helical" evidence="1">
    <location>
        <begin position="95"/>
        <end position="114"/>
    </location>
</feature>
<feature type="transmembrane region" description="Helical" evidence="1">
    <location>
        <begin position="120"/>
        <end position="140"/>
    </location>
</feature>
<reference evidence="2 3" key="1">
    <citation type="submission" date="2022-11" db="EMBL/GenBank/DDBJ databases">
        <title>Minimal conservation of predation-associated metabolite biosynthetic gene clusters underscores biosynthetic potential of Myxococcota including descriptions for ten novel species: Archangium lansinium sp. nov., Myxococcus landrumus sp. nov., Nannocystis bai.</title>
        <authorList>
            <person name="Ahearne A."/>
            <person name="Stevens C."/>
            <person name="Dowd S."/>
        </authorList>
    </citation>
    <scope>NUCLEOTIDE SEQUENCE [LARGE SCALE GENOMIC DNA]</scope>
    <source>
        <strain evidence="2 3">BB15-2</strain>
    </source>
</reference>
<accession>A0ABT5E9Y8</accession>
<dbReference type="Proteomes" id="UP001221686">
    <property type="component" value="Unassembled WGS sequence"/>
</dbReference>
<proteinExistence type="predicted"/>
<keyword evidence="3" id="KW-1185">Reference proteome</keyword>
<feature type="transmembrane region" description="Helical" evidence="1">
    <location>
        <begin position="160"/>
        <end position="180"/>
    </location>
</feature>